<feature type="signal peptide" evidence="1">
    <location>
        <begin position="1"/>
        <end position="30"/>
    </location>
</feature>
<gene>
    <name evidence="2" type="ORF">CI1B_51360</name>
</gene>
<dbReference type="RefSeq" id="WP_244626702.1">
    <property type="nucleotide sequence ID" value="NZ_CAADFC020000018.1"/>
</dbReference>
<evidence type="ECO:0008006" key="4">
    <source>
        <dbReference type="Google" id="ProtNLM"/>
    </source>
</evidence>
<reference evidence="2" key="1">
    <citation type="submission" date="2019-02" db="EMBL/GenBank/DDBJ databases">
        <authorList>
            <person name="Pothier F.J."/>
        </authorList>
    </citation>
    <scope>NUCLEOTIDE SEQUENCE</scope>
    <source>
        <strain evidence="2">CI-1B</strain>
    </source>
</reference>
<organism evidence="2 3">
    <name type="scientific">Bradyrhizobium ivorense</name>
    <dbReference type="NCBI Taxonomy" id="2511166"/>
    <lineage>
        <taxon>Bacteria</taxon>
        <taxon>Pseudomonadati</taxon>
        <taxon>Pseudomonadota</taxon>
        <taxon>Alphaproteobacteria</taxon>
        <taxon>Hyphomicrobiales</taxon>
        <taxon>Nitrobacteraceae</taxon>
        <taxon>Bradyrhizobium</taxon>
    </lineage>
</organism>
<proteinExistence type="predicted"/>
<evidence type="ECO:0000313" key="2">
    <source>
        <dbReference type="EMBL" id="VIO74255.1"/>
    </source>
</evidence>
<evidence type="ECO:0000313" key="3">
    <source>
        <dbReference type="Proteomes" id="UP000328092"/>
    </source>
</evidence>
<dbReference type="EMBL" id="CAADFC020000018">
    <property type="protein sequence ID" value="VIO74255.1"/>
    <property type="molecule type" value="Genomic_DNA"/>
</dbReference>
<keyword evidence="3" id="KW-1185">Reference proteome</keyword>
<protein>
    <recommendedName>
        <fullName evidence="4">Cytochrome c family protein</fullName>
    </recommendedName>
</protein>
<name>A0A508TIU4_9BRAD</name>
<dbReference type="Proteomes" id="UP000328092">
    <property type="component" value="Unassembled WGS sequence"/>
</dbReference>
<comment type="caution">
    <text evidence="2">The sequence shown here is derived from an EMBL/GenBank/DDBJ whole genome shotgun (WGS) entry which is preliminary data.</text>
</comment>
<sequence length="533" mass="57542">MKTKTMKTWLSAILLPFVIAVAIAASPLVAQTQSSYQPQAQFCVDGKGALCAKLPAYIGPDPLLALTDGYNGLYGQPPQKASEDLQTPFDNMAWQMFVALNWALSGVDQPAAQGLTMPGPRVWQGYPKVSALFGNSKNRAGCRQALALPTFYIGSDGNGAPAPNNEEYLQASTNLPLIDVNGNWTLFERRVNAIEASYLRAPQGLSSQKLTTRDGQLNFIKNNPKGAEFTASASMPDGKNGSIEIKAAWRVLDPSKDDVSKYYTQNILLAVSGDLVSNGQPFCRSEKVGLVGMHILQRNPFVEKNKALRPQWIWATFEHVNNAPQAQTPCNVSNGCGDAKSPTYWINQPSCGPAASAPGAHYSYYDPAQPGLGTNIAPQNLLGTKTRFPWNPRPPYAQGGTSKATALPQAVRCWQIYPTTTNLNEQWRMALASTKSVFQNYMLIGTQWGGQLEPPTPPNPVPSNAVPGMLSNITLETYIQNYTGSDPSLPGPGSCISCHNFATLVDGKTSANFSFLPGLVDPVATRAKIKTAR</sequence>
<accession>A0A508TIU4</accession>
<keyword evidence="1" id="KW-0732">Signal</keyword>
<feature type="chain" id="PRO_5021489424" description="Cytochrome c family protein" evidence="1">
    <location>
        <begin position="31"/>
        <end position="533"/>
    </location>
</feature>
<evidence type="ECO:0000256" key="1">
    <source>
        <dbReference type="SAM" id="SignalP"/>
    </source>
</evidence>
<dbReference type="AlphaFoldDB" id="A0A508TIU4"/>